<evidence type="ECO:0000313" key="1">
    <source>
        <dbReference type="EMBL" id="CAI3982536.1"/>
    </source>
</evidence>
<name>A0A9P1FNL9_9DINO</name>
<sequence length="107" mass="12040">MAASQVRLKERSSSLDIPLALLWPPWPCTCCSCEDIALDFPTILHRRGLGTTPFMMFLPKSSIEASLCTASRVRAILWCMCRHCPSIITWVPGFGDRPLLRRTSYIA</sequence>
<dbReference type="EMBL" id="CAMXCT030000724">
    <property type="protein sequence ID" value="CAL4769848.1"/>
    <property type="molecule type" value="Genomic_DNA"/>
</dbReference>
<evidence type="ECO:0000313" key="3">
    <source>
        <dbReference type="Proteomes" id="UP001152797"/>
    </source>
</evidence>
<proteinExistence type="predicted"/>
<keyword evidence="3" id="KW-1185">Reference proteome</keyword>
<evidence type="ECO:0000313" key="2">
    <source>
        <dbReference type="EMBL" id="CAL4769848.1"/>
    </source>
</evidence>
<reference evidence="1" key="1">
    <citation type="submission" date="2022-10" db="EMBL/GenBank/DDBJ databases">
        <authorList>
            <person name="Chen Y."/>
            <person name="Dougan E. K."/>
            <person name="Chan C."/>
            <person name="Rhodes N."/>
            <person name="Thang M."/>
        </authorList>
    </citation>
    <scope>NUCLEOTIDE SEQUENCE</scope>
</reference>
<protein>
    <submittedName>
        <fullName evidence="1">Uncharacterized protein</fullName>
    </submittedName>
</protein>
<gene>
    <name evidence="1" type="ORF">C1SCF055_LOCUS10220</name>
</gene>
<dbReference type="AlphaFoldDB" id="A0A9P1FNL9"/>
<dbReference type="EMBL" id="CAMXCT010000724">
    <property type="protein sequence ID" value="CAI3982536.1"/>
    <property type="molecule type" value="Genomic_DNA"/>
</dbReference>
<organism evidence="1">
    <name type="scientific">Cladocopium goreaui</name>
    <dbReference type="NCBI Taxonomy" id="2562237"/>
    <lineage>
        <taxon>Eukaryota</taxon>
        <taxon>Sar</taxon>
        <taxon>Alveolata</taxon>
        <taxon>Dinophyceae</taxon>
        <taxon>Suessiales</taxon>
        <taxon>Symbiodiniaceae</taxon>
        <taxon>Cladocopium</taxon>
    </lineage>
</organism>
<dbReference type="EMBL" id="CAMXCT020000724">
    <property type="protein sequence ID" value="CAL1135911.1"/>
    <property type="molecule type" value="Genomic_DNA"/>
</dbReference>
<reference evidence="2 3" key="2">
    <citation type="submission" date="2024-05" db="EMBL/GenBank/DDBJ databases">
        <authorList>
            <person name="Chen Y."/>
            <person name="Shah S."/>
            <person name="Dougan E. K."/>
            <person name="Thang M."/>
            <person name="Chan C."/>
        </authorList>
    </citation>
    <scope>NUCLEOTIDE SEQUENCE [LARGE SCALE GENOMIC DNA]</scope>
</reference>
<dbReference type="Proteomes" id="UP001152797">
    <property type="component" value="Unassembled WGS sequence"/>
</dbReference>
<accession>A0A9P1FNL9</accession>
<comment type="caution">
    <text evidence="1">The sequence shown here is derived from an EMBL/GenBank/DDBJ whole genome shotgun (WGS) entry which is preliminary data.</text>
</comment>